<dbReference type="Proteomes" id="UP000229749">
    <property type="component" value="Unassembled WGS sequence"/>
</dbReference>
<sequence>MICATNLLEQQLQTKGFKRIIGIDEVGYGAIAGPVVVCSVILKQTFPRSFMLCDSKILSKVKREIIYTQIQEFLEVFSIGQSTASEINRYGIREATNQAIVRSIQQLPIQADYALIDGTQAPKLDLPFEMIIRGDQSVRSIAAASILAKVTRDRWMEKMSNQFPLYGFATHKGYGTKKHLEMVRIHGVCKHHRIHWKCFDPNVLSC</sequence>
<accession>A0A2M7XFT1</accession>
<dbReference type="InterPro" id="IPR012337">
    <property type="entry name" value="RNaseH-like_sf"/>
</dbReference>
<comment type="catalytic activity">
    <reaction evidence="1 14 15 16">
        <text>Endonucleolytic cleavage to 5'-phosphomonoester.</text>
        <dbReference type="EC" id="3.1.26.4"/>
    </reaction>
</comment>
<dbReference type="PROSITE" id="PS51975">
    <property type="entry name" value="RNASE_H_2"/>
    <property type="match status" value="1"/>
</dbReference>
<comment type="function">
    <text evidence="3 14 16">Endonuclease that specifically degrades the RNA of RNA-DNA hybrids.</text>
</comment>
<evidence type="ECO:0000256" key="7">
    <source>
        <dbReference type="ARBA" id="ARBA00019179"/>
    </source>
</evidence>
<dbReference type="Pfam" id="PF01351">
    <property type="entry name" value="RNase_HII"/>
    <property type="match status" value="1"/>
</dbReference>
<dbReference type="GO" id="GO:0005737">
    <property type="term" value="C:cytoplasm"/>
    <property type="evidence" value="ECO:0007669"/>
    <property type="project" value="UniProtKB-SubCell"/>
</dbReference>
<keyword evidence="10 14" id="KW-0479">Metal-binding</keyword>
<evidence type="ECO:0000256" key="3">
    <source>
        <dbReference type="ARBA" id="ARBA00004065"/>
    </source>
</evidence>
<dbReference type="EMBL" id="PFWS01000057">
    <property type="protein sequence ID" value="PJA46733.1"/>
    <property type="molecule type" value="Genomic_DNA"/>
</dbReference>
<feature type="domain" description="RNase H type-2" evidence="17">
    <location>
        <begin position="18"/>
        <end position="206"/>
    </location>
</feature>
<evidence type="ECO:0000256" key="2">
    <source>
        <dbReference type="ARBA" id="ARBA00001946"/>
    </source>
</evidence>
<dbReference type="PANTHER" id="PTHR10954:SF18">
    <property type="entry name" value="RIBONUCLEASE HII"/>
    <property type="match status" value="1"/>
</dbReference>
<keyword evidence="11 14" id="KW-0255">Endonuclease</keyword>
<comment type="subcellular location">
    <subcellularLocation>
        <location evidence="4 14">Cytoplasm</location>
    </subcellularLocation>
</comment>
<comment type="cofactor">
    <cofactor evidence="2">
        <name>Mg(2+)</name>
        <dbReference type="ChEBI" id="CHEBI:18420"/>
    </cofactor>
</comment>
<evidence type="ECO:0000313" key="18">
    <source>
        <dbReference type="EMBL" id="PJA46733.1"/>
    </source>
</evidence>
<evidence type="ECO:0000313" key="19">
    <source>
        <dbReference type="Proteomes" id="UP000229749"/>
    </source>
</evidence>
<protein>
    <recommendedName>
        <fullName evidence="7 14">Ribonuclease HII</fullName>
        <shortName evidence="14">RNase HII</shortName>
        <ecNumber evidence="6 14">3.1.26.4</ecNumber>
    </recommendedName>
</protein>
<dbReference type="GO" id="GO:0004523">
    <property type="term" value="F:RNA-DNA hybrid ribonuclease activity"/>
    <property type="evidence" value="ECO:0007669"/>
    <property type="project" value="UniProtKB-UniRule"/>
</dbReference>
<dbReference type="GO" id="GO:0006298">
    <property type="term" value="P:mismatch repair"/>
    <property type="evidence" value="ECO:0007669"/>
    <property type="project" value="TreeGrafter"/>
</dbReference>
<dbReference type="AlphaFoldDB" id="A0A2M7XFT1"/>
<dbReference type="PANTHER" id="PTHR10954">
    <property type="entry name" value="RIBONUCLEASE H2 SUBUNIT A"/>
    <property type="match status" value="1"/>
</dbReference>
<keyword evidence="13 14" id="KW-0464">Manganese</keyword>
<evidence type="ECO:0000259" key="17">
    <source>
        <dbReference type="PROSITE" id="PS51975"/>
    </source>
</evidence>
<dbReference type="InterPro" id="IPR001352">
    <property type="entry name" value="RNase_HII/HIII"/>
</dbReference>
<evidence type="ECO:0000256" key="8">
    <source>
        <dbReference type="ARBA" id="ARBA00022490"/>
    </source>
</evidence>
<evidence type="ECO:0000256" key="6">
    <source>
        <dbReference type="ARBA" id="ARBA00012180"/>
    </source>
</evidence>
<proteinExistence type="inferred from homology"/>
<evidence type="ECO:0000256" key="1">
    <source>
        <dbReference type="ARBA" id="ARBA00000077"/>
    </source>
</evidence>
<feature type="binding site" evidence="14 15">
    <location>
        <position position="24"/>
    </location>
    <ligand>
        <name>a divalent metal cation</name>
        <dbReference type="ChEBI" id="CHEBI:60240"/>
    </ligand>
</feature>
<feature type="binding site" evidence="14 15">
    <location>
        <position position="117"/>
    </location>
    <ligand>
        <name>a divalent metal cation</name>
        <dbReference type="ChEBI" id="CHEBI:60240"/>
    </ligand>
</feature>
<dbReference type="GO" id="GO:0003723">
    <property type="term" value="F:RNA binding"/>
    <property type="evidence" value="ECO:0007669"/>
    <property type="project" value="UniProtKB-UniRule"/>
</dbReference>
<evidence type="ECO:0000256" key="16">
    <source>
        <dbReference type="RuleBase" id="RU003515"/>
    </source>
</evidence>
<keyword evidence="12 14" id="KW-0378">Hydrolase</keyword>
<keyword evidence="9 14" id="KW-0540">Nuclease</keyword>
<dbReference type="Gene3D" id="3.30.420.10">
    <property type="entry name" value="Ribonuclease H-like superfamily/Ribonuclease H"/>
    <property type="match status" value="1"/>
</dbReference>
<dbReference type="InterPro" id="IPR024567">
    <property type="entry name" value="RNase_HII/HIII_dom"/>
</dbReference>
<evidence type="ECO:0000256" key="15">
    <source>
        <dbReference type="PROSITE-ProRule" id="PRU01319"/>
    </source>
</evidence>
<dbReference type="EC" id="3.1.26.4" evidence="6 14"/>
<dbReference type="GO" id="GO:0032299">
    <property type="term" value="C:ribonuclease H2 complex"/>
    <property type="evidence" value="ECO:0007669"/>
    <property type="project" value="TreeGrafter"/>
</dbReference>
<evidence type="ECO:0000256" key="5">
    <source>
        <dbReference type="ARBA" id="ARBA00007383"/>
    </source>
</evidence>
<gene>
    <name evidence="14" type="primary">rnhB</name>
    <name evidence="18" type="ORF">CO172_03630</name>
</gene>
<dbReference type="InterPro" id="IPR022898">
    <property type="entry name" value="RNase_HII"/>
</dbReference>
<evidence type="ECO:0000256" key="12">
    <source>
        <dbReference type="ARBA" id="ARBA00022801"/>
    </source>
</evidence>
<evidence type="ECO:0000256" key="10">
    <source>
        <dbReference type="ARBA" id="ARBA00022723"/>
    </source>
</evidence>
<evidence type="ECO:0000256" key="13">
    <source>
        <dbReference type="ARBA" id="ARBA00023211"/>
    </source>
</evidence>
<dbReference type="HAMAP" id="MF_00052_B">
    <property type="entry name" value="RNase_HII_B"/>
    <property type="match status" value="1"/>
</dbReference>
<dbReference type="GO" id="GO:0030145">
    <property type="term" value="F:manganese ion binding"/>
    <property type="evidence" value="ECO:0007669"/>
    <property type="project" value="UniProtKB-UniRule"/>
</dbReference>
<dbReference type="NCBIfam" id="NF000595">
    <property type="entry name" value="PRK00015.1-3"/>
    <property type="match status" value="1"/>
</dbReference>
<comment type="similarity">
    <text evidence="5 14 16">Belongs to the RNase HII family.</text>
</comment>
<name>A0A2M7XFT1_9BACT</name>
<feature type="binding site" evidence="14 15">
    <location>
        <position position="25"/>
    </location>
    <ligand>
        <name>a divalent metal cation</name>
        <dbReference type="ChEBI" id="CHEBI:60240"/>
    </ligand>
</feature>
<organism evidence="18 19">
    <name type="scientific">Candidatus Uhrbacteria bacterium CG_4_9_14_3_um_filter_36_7</name>
    <dbReference type="NCBI Taxonomy" id="1975033"/>
    <lineage>
        <taxon>Bacteria</taxon>
        <taxon>Candidatus Uhriibacteriota</taxon>
    </lineage>
</organism>
<reference evidence="19" key="1">
    <citation type="submission" date="2017-09" db="EMBL/GenBank/DDBJ databases">
        <title>Depth-based differentiation of microbial function through sediment-hosted aquifers and enrichment of novel symbionts in the deep terrestrial subsurface.</title>
        <authorList>
            <person name="Probst A.J."/>
            <person name="Ladd B."/>
            <person name="Jarett J.K."/>
            <person name="Geller-Mcgrath D.E."/>
            <person name="Sieber C.M.K."/>
            <person name="Emerson J.B."/>
            <person name="Anantharaman K."/>
            <person name="Thomas B.C."/>
            <person name="Malmstrom R."/>
            <person name="Stieglmeier M."/>
            <person name="Klingl A."/>
            <person name="Woyke T."/>
            <person name="Ryan C.M."/>
            <person name="Banfield J.F."/>
        </authorList>
    </citation>
    <scope>NUCLEOTIDE SEQUENCE [LARGE SCALE GENOMIC DNA]</scope>
</reference>
<dbReference type="InterPro" id="IPR036397">
    <property type="entry name" value="RNaseH_sf"/>
</dbReference>
<dbReference type="SUPFAM" id="SSF53098">
    <property type="entry name" value="Ribonuclease H-like"/>
    <property type="match status" value="1"/>
</dbReference>
<evidence type="ECO:0000256" key="9">
    <source>
        <dbReference type="ARBA" id="ARBA00022722"/>
    </source>
</evidence>
<comment type="cofactor">
    <cofactor evidence="14 15">
        <name>Mn(2+)</name>
        <dbReference type="ChEBI" id="CHEBI:29035"/>
    </cofactor>
    <cofactor evidence="14 15">
        <name>Mg(2+)</name>
        <dbReference type="ChEBI" id="CHEBI:18420"/>
    </cofactor>
    <text evidence="14 15">Manganese or magnesium. Binds 1 divalent metal ion per monomer in the absence of substrate. May bind a second metal ion after substrate binding.</text>
</comment>
<evidence type="ECO:0000256" key="11">
    <source>
        <dbReference type="ARBA" id="ARBA00022759"/>
    </source>
</evidence>
<dbReference type="GO" id="GO:0043137">
    <property type="term" value="P:DNA replication, removal of RNA primer"/>
    <property type="evidence" value="ECO:0007669"/>
    <property type="project" value="TreeGrafter"/>
</dbReference>
<dbReference type="CDD" id="cd07182">
    <property type="entry name" value="RNase_HII_bacteria_HII_like"/>
    <property type="match status" value="1"/>
</dbReference>
<keyword evidence="8 14" id="KW-0963">Cytoplasm</keyword>
<comment type="caution">
    <text evidence="18">The sequence shown here is derived from an EMBL/GenBank/DDBJ whole genome shotgun (WGS) entry which is preliminary data.</text>
</comment>
<evidence type="ECO:0000256" key="14">
    <source>
        <dbReference type="HAMAP-Rule" id="MF_00052"/>
    </source>
</evidence>
<evidence type="ECO:0000256" key="4">
    <source>
        <dbReference type="ARBA" id="ARBA00004496"/>
    </source>
</evidence>